<keyword evidence="3" id="KW-1185">Reference proteome</keyword>
<reference evidence="3" key="1">
    <citation type="submission" date="2017-06" db="EMBL/GenBank/DDBJ databases">
        <authorList>
            <person name="Varghese N."/>
            <person name="Submissions S."/>
        </authorList>
    </citation>
    <scope>NUCLEOTIDE SEQUENCE [LARGE SCALE GENOMIC DNA]</scope>
    <source>
        <strain evidence="3">DSM 44485</strain>
    </source>
</reference>
<feature type="compositionally biased region" description="Basic and acidic residues" evidence="1">
    <location>
        <begin position="46"/>
        <end position="57"/>
    </location>
</feature>
<gene>
    <name evidence="2" type="ORF">SAMN06265355_13412</name>
</gene>
<sequence>SVVELERDVRGWINEWNKDPKPFVWTKTADETRSSKHSPHTANELTTHDTRTKAPDF</sequence>
<dbReference type="EMBL" id="FZNP01000034">
    <property type="protein sequence ID" value="SNS83932.1"/>
    <property type="molecule type" value="Genomic_DNA"/>
</dbReference>
<feature type="non-terminal residue" evidence="2">
    <location>
        <position position="1"/>
    </location>
</feature>
<dbReference type="Proteomes" id="UP000198420">
    <property type="component" value="Unassembled WGS sequence"/>
</dbReference>
<proteinExistence type="predicted"/>
<organism evidence="2 3">
    <name type="scientific">Actinomadura mexicana</name>
    <dbReference type="NCBI Taxonomy" id="134959"/>
    <lineage>
        <taxon>Bacteria</taxon>
        <taxon>Bacillati</taxon>
        <taxon>Actinomycetota</taxon>
        <taxon>Actinomycetes</taxon>
        <taxon>Streptosporangiales</taxon>
        <taxon>Thermomonosporaceae</taxon>
        <taxon>Actinomadura</taxon>
    </lineage>
</organism>
<evidence type="ECO:0000313" key="2">
    <source>
        <dbReference type="EMBL" id="SNS83932.1"/>
    </source>
</evidence>
<evidence type="ECO:0000313" key="3">
    <source>
        <dbReference type="Proteomes" id="UP000198420"/>
    </source>
</evidence>
<evidence type="ECO:0000256" key="1">
    <source>
        <dbReference type="SAM" id="MobiDB-lite"/>
    </source>
</evidence>
<evidence type="ECO:0008006" key="4">
    <source>
        <dbReference type="Google" id="ProtNLM"/>
    </source>
</evidence>
<dbReference type="AlphaFoldDB" id="A0A239HRI6"/>
<name>A0A239HRI6_9ACTN</name>
<protein>
    <recommendedName>
        <fullName evidence="4">Transposase</fullName>
    </recommendedName>
</protein>
<accession>A0A239HRI6</accession>
<feature type="region of interest" description="Disordered" evidence="1">
    <location>
        <begin position="28"/>
        <end position="57"/>
    </location>
</feature>